<comment type="similarity">
    <text evidence="1 2">Belongs to the phD/YefM antitoxin family.</text>
</comment>
<dbReference type="eggNOG" id="COG2161">
    <property type="taxonomic scope" value="Bacteria"/>
</dbReference>
<organism evidence="3 4">
    <name type="scientific">Desulfobacca acetoxidans (strain ATCC 700848 / DSM 11109 / ASRB2)</name>
    <dbReference type="NCBI Taxonomy" id="880072"/>
    <lineage>
        <taxon>Bacteria</taxon>
        <taxon>Pseudomonadati</taxon>
        <taxon>Thermodesulfobacteriota</taxon>
        <taxon>Desulfobaccia</taxon>
        <taxon>Desulfobaccales</taxon>
        <taxon>Desulfobaccaceae</taxon>
        <taxon>Desulfobacca</taxon>
    </lineage>
</organism>
<dbReference type="EMBL" id="CP002629">
    <property type="protein sequence ID" value="AEB07957.1"/>
    <property type="molecule type" value="Genomic_DNA"/>
</dbReference>
<evidence type="ECO:0000313" key="4">
    <source>
        <dbReference type="Proteomes" id="UP000000483"/>
    </source>
</evidence>
<dbReference type="OrthoDB" id="5471694at2"/>
<sequence>MESKSNTMLIDALTARTRFGEIMEKAEKEQARFIVSRRGKAKVVIMSVEEYLRSVVKTPDVLIKLQSDAQKAGMDKISDAEIEAEIQAHRKAQLRKK</sequence>
<reference evidence="4" key="2">
    <citation type="submission" date="2011-03" db="EMBL/GenBank/DDBJ databases">
        <title>The complete genome of Desulfobacca acetoxidans DSM 11109.</title>
        <authorList>
            <consortium name="US DOE Joint Genome Institute (JGI-PGF)"/>
            <person name="Lucas S."/>
            <person name="Copeland A."/>
            <person name="Lapidus A."/>
            <person name="Bruce D."/>
            <person name="Goodwin L."/>
            <person name="Pitluck S."/>
            <person name="Peters L."/>
            <person name="Kyrpides N."/>
            <person name="Mavromatis K."/>
            <person name="Ivanova N."/>
            <person name="Ovchinnikova G."/>
            <person name="Teshima H."/>
            <person name="Detter J.C."/>
            <person name="Han C."/>
            <person name="Land M."/>
            <person name="Hauser L."/>
            <person name="Markowitz V."/>
            <person name="Cheng J.-F."/>
            <person name="Hugenholtz P."/>
            <person name="Woyke T."/>
            <person name="Wu D."/>
            <person name="Spring S."/>
            <person name="Schueler E."/>
            <person name="Brambilla E."/>
            <person name="Klenk H.-P."/>
            <person name="Eisen J.A."/>
        </authorList>
    </citation>
    <scope>NUCLEOTIDE SEQUENCE [LARGE SCALE GENOMIC DNA]</scope>
    <source>
        <strain evidence="4">ATCC 700848 / DSM 11109 / ASRB2</strain>
    </source>
</reference>
<accession>F2NGQ0</accession>
<proteinExistence type="inferred from homology"/>
<dbReference type="InterPro" id="IPR036165">
    <property type="entry name" value="YefM-like_sf"/>
</dbReference>
<reference evidence="3 4" key="1">
    <citation type="journal article" date="2011" name="Stand. Genomic Sci.">
        <title>Complete genome sequence of the acetate-degrading sulfate reducer Desulfobacca acetoxidans type strain (ASRB2).</title>
        <authorList>
            <person name="Goker M."/>
            <person name="Teshima H."/>
            <person name="Lapidus A."/>
            <person name="Nolan M."/>
            <person name="Lucas S."/>
            <person name="Hammon N."/>
            <person name="Deshpande S."/>
            <person name="Cheng J.F."/>
            <person name="Tapia R."/>
            <person name="Han C."/>
            <person name="Goodwin L."/>
            <person name="Pitluck S."/>
            <person name="Huntemann M."/>
            <person name="Liolios K."/>
            <person name="Ivanova N."/>
            <person name="Pagani I."/>
            <person name="Mavromatis K."/>
            <person name="Ovchinikova G."/>
            <person name="Pati A."/>
            <person name="Chen A."/>
            <person name="Palaniappan K."/>
            <person name="Land M."/>
            <person name="Hauser L."/>
            <person name="Brambilla E.M."/>
            <person name="Rohde M."/>
            <person name="Spring S."/>
            <person name="Detter J.C."/>
            <person name="Woyke T."/>
            <person name="Bristow J."/>
            <person name="Eisen J.A."/>
            <person name="Markowitz V."/>
            <person name="Hugenholtz P."/>
            <person name="Kyrpides N.C."/>
            <person name="Klenk H.P."/>
        </authorList>
    </citation>
    <scope>NUCLEOTIDE SEQUENCE [LARGE SCALE GENOMIC DNA]</scope>
    <source>
        <strain evidence="4">ATCC 700848 / DSM 11109 / ASRB2</strain>
    </source>
</reference>
<evidence type="ECO:0000313" key="3">
    <source>
        <dbReference type="EMBL" id="AEB07957.1"/>
    </source>
</evidence>
<evidence type="ECO:0000256" key="2">
    <source>
        <dbReference type="RuleBase" id="RU362080"/>
    </source>
</evidence>
<dbReference type="HOGENOM" id="CLU_179125_0_0_7"/>
<comment type="function">
    <text evidence="2">Antitoxin component of a type II toxin-antitoxin (TA) system.</text>
</comment>
<name>F2NGQ0_DESAR</name>
<dbReference type="AlphaFoldDB" id="F2NGQ0"/>
<dbReference type="SUPFAM" id="SSF143120">
    <property type="entry name" value="YefM-like"/>
    <property type="match status" value="1"/>
</dbReference>
<dbReference type="NCBIfam" id="TIGR01552">
    <property type="entry name" value="phd_fam"/>
    <property type="match status" value="1"/>
</dbReference>
<dbReference type="InterPro" id="IPR006442">
    <property type="entry name" value="Antitoxin_Phd/YefM"/>
</dbReference>
<dbReference type="STRING" id="880072.Desac_0058"/>
<gene>
    <name evidence="3" type="ordered locus">Desac_0058</name>
</gene>
<protein>
    <recommendedName>
        <fullName evidence="2">Antitoxin</fullName>
    </recommendedName>
</protein>
<keyword evidence="4" id="KW-1185">Reference proteome</keyword>
<dbReference type="Proteomes" id="UP000000483">
    <property type="component" value="Chromosome"/>
</dbReference>
<dbReference type="KEGG" id="dao:Desac_0058"/>
<evidence type="ECO:0000256" key="1">
    <source>
        <dbReference type="ARBA" id="ARBA00009981"/>
    </source>
</evidence>
<dbReference type="Gene3D" id="3.40.1620.10">
    <property type="entry name" value="YefM-like domain"/>
    <property type="match status" value="1"/>
</dbReference>
<dbReference type="Pfam" id="PF02604">
    <property type="entry name" value="PhdYeFM_antitox"/>
    <property type="match status" value="1"/>
</dbReference>
<dbReference type="RefSeq" id="WP_013705072.1">
    <property type="nucleotide sequence ID" value="NC_015388.1"/>
</dbReference>